<organism evidence="1">
    <name type="scientific">Schizaphis graminum</name>
    <name type="common">Green bug aphid</name>
    <dbReference type="NCBI Taxonomy" id="13262"/>
    <lineage>
        <taxon>Eukaryota</taxon>
        <taxon>Metazoa</taxon>
        <taxon>Ecdysozoa</taxon>
        <taxon>Arthropoda</taxon>
        <taxon>Hexapoda</taxon>
        <taxon>Insecta</taxon>
        <taxon>Pterygota</taxon>
        <taxon>Neoptera</taxon>
        <taxon>Paraneoptera</taxon>
        <taxon>Hemiptera</taxon>
        <taxon>Sternorrhyncha</taxon>
        <taxon>Aphidomorpha</taxon>
        <taxon>Aphidoidea</taxon>
        <taxon>Aphididae</taxon>
        <taxon>Aphidini</taxon>
        <taxon>Schizaphis</taxon>
    </lineage>
</organism>
<name>A0A2S2NC17_SCHGA</name>
<accession>A0A2S2NC17</accession>
<reference evidence="1" key="1">
    <citation type="submission" date="2018-04" db="EMBL/GenBank/DDBJ databases">
        <title>Transcriptome of Schizaphis graminum biotype I.</title>
        <authorList>
            <person name="Scully E.D."/>
            <person name="Geib S.M."/>
            <person name="Palmer N.A."/>
            <person name="Koch K."/>
            <person name="Bradshaw J."/>
            <person name="Heng-Moss T."/>
            <person name="Sarath G."/>
        </authorList>
    </citation>
    <scope>NUCLEOTIDE SEQUENCE</scope>
</reference>
<evidence type="ECO:0000313" key="1">
    <source>
        <dbReference type="EMBL" id="MBY14685.1"/>
    </source>
</evidence>
<sequence>MTINLSNDIANAILLSFPTEIKDVYFLRDVTCKAPKGKLYSKYFNTMKKLQGVGLKSSKTHEHNKKIVCRSEDQLNYSLEIEPESEDICANLQDSDLSWPEVELIWKKTINFRLQYIRNNNTAAIFKKWIQFTQPMGYKLVEIDFCHIYSNFKNLSAKFETKSSLILKIFDERIKDNASKILLNQLKESSNLSESKF</sequence>
<proteinExistence type="predicted"/>
<gene>
    <name evidence="1" type="ORF">g.124047</name>
</gene>
<dbReference type="EMBL" id="GGMR01002066">
    <property type="protein sequence ID" value="MBY14685.1"/>
    <property type="molecule type" value="Transcribed_RNA"/>
</dbReference>
<dbReference type="AlphaFoldDB" id="A0A2S2NC17"/>
<protein>
    <submittedName>
        <fullName evidence="1">Uncharacterized protein</fullName>
    </submittedName>
</protein>